<evidence type="ECO:0000313" key="1">
    <source>
        <dbReference type="EMBL" id="VFU46808.1"/>
    </source>
</evidence>
<organism evidence="1">
    <name type="scientific">Salix viminalis</name>
    <name type="common">Common osier</name>
    <name type="synonym">Basket willow</name>
    <dbReference type="NCBI Taxonomy" id="40686"/>
    <lineage>
        <taxon>Eukaryota</taxon>
        <taxon>Viridiplantae</taxon>
        <taxon>Streptophyta</taxon>
        <taxon>Embryophyta</taxon>
        <taxon>Tracheophyta</taxon>
        <taxon>Spermatophyta</taxon>
        <taxon>Magnoliopsida</taxon>
        <taxon>eudicotyledons</taxon>
        <taxon>Gunneridae</taxon>
        <taxon>Pentapetalae</taxon>
        <taxon>rosids</taxon>
        <taxon>fabids</taxon>
        <taxon>Malpighiales</taxon>
        <taxon>Salicaceae</taxon>
        <taxon>Saliceae</taxon>
        <taxon>Salix</taxon>
    </lineage>
</organism>
<proteinExistence type="predicted"/>
<sequence length="94" mass="10973">MTLLSTLWLKHHWMRQPGLPRLWQQILAADFKCQYFFMLQHTQQAGPRTRSGVSWATTGQISWEANGQGGTYRKFSRKILTMVQVMCLGQEESR</sequence>
<name>A0A6N2MAS1_SALVM</name>
<accession>A0A6N2MAS1</accession>
<protein>
    <submittedName>
        <fullName evidence="1">Uncharacterized protein</fullName>
    </submittedName>
</protein>
<dbReference type="AlphaFoldDB" id="A0A6N2MAS1"/>
<dbReference type="EMBL" id="CAADRP010001652">
    <property type="protein sequence ID" value="VFU46808.1"/>
    <property type="molecule type" value="Genomic_DNA"/>
</dbReference>
<reference evidence="1" key="1">
    <citation type="submission" date="2019-03" db="EMBL/GenBank/DDBJ databases">
        <authorList>
            <person name="Mank J."/>
            <person name="Almeida P."/>
        </authorList>
    </citation>
    <scope>NUCLEOTIDE SEQUENCE</scope>
    <source>
        <strain evidence="1">78183</strain>
    </source>
</reference>
<gene>
    <name evidence="1" type="ORF">SVIM_LOCUS298309</name>
</gene>